<gene>
    <name evidence="1" type="ORF">E3A20_02050</name>
</gene>
<protein>
    <submittedName>
        <fullName evidence="1">Uncharacterized protein</fullName>
    </submittedName>
</protein>
<reference evidence="1 2" key="1">
    <citation type="submission" date="2019-08" db="EMBL/GenBank/DDBJ databases">
        <title>100 year-old enigma solved: identification of Planctomyces bekefii, the type genus and species of the phylum Planctomycetes.</title>
        <authorList>
            <person name="Svetlana D.N."/>
            <person name="Overmann J."/>
        </authorList>
    </citation>
    <scope>NUCLEOTIDE SEQUENCE [LARGE SCALE GENOMIC DNA]</scope>
    <source>
        <strain evidence="1">Phe10_nw2017</strain>
    </source>
</reference>
<name>A0A5C6MC81_9PLAN</name>
<dbReference type="AlphaFoldDB" id="A0A5C6MC81"/>
<sequence>LTPEVHLQLARWCLKNGLPKQAEREALDALRLDPHRQDAKRLLEQLAADGAGRGGRQSAAANALMPPLPAAGAAATARSLAGLRRVTAQQFVRSVQPLLSSKCATGGCHGRNSESEFQLLSVRNGSDPRTAEQNLLAVLKQISFSEPSQSALLQQAGLAHGGATELPLRGRSGVVQM</sequence>
<proteinExistence type="predicted"/>
<keyword evidence="2" id="KW-1185">Reference proteome</keyword>
<dbReference type="Proteomes" id="UP000321083">
    <property type="component" value="Unassembled WGS sequence"/>
</dbReference>
<evidence type="ECO:0000313" key="2">
    <source>
        <dbReference type="Proteomes" id="UP000321083"/>
    </source>
</evidence>
<comment type="caution">
    <text evidence="1">The sequence shown here is derived from an EMBL/GenBank/DDBJ whole genome shotgun (WGS) entry which is preliminary data.</text>
</comment>
<dbReference type="EMBL" id="SRHE01000020">
    <property type="protein sequence ID" value="TWW12298.1"/>
    <property type="molecule type" value="Genomic_DNA"/>
</dbReference>
<reference evidence="1 2" key="2">
    <citation type="submission" date="2019-08" db="EMBL/GenBank/DDBJ databases">
        <authorList>
            <person name="Henke P."/>
        </authorList>
    </citation>
    <scope>NUCLEOTIDE SEQUENCE [LARGE SCALE GENOMIC DNA]</scope>
    <source>
        <strain evidence="1">Phe10_nw2017</strain>
    </source>
</reference>
<accession>A0A5C6MC81</accession>
<organism evidence="1 2">
    <name type="scientific">Planctomyces bekefii</name>
    <dbReference type="NCBI Taxonomy" id="1653850"/>
    <lineage>
        <taxon>Bacteria</taxon>
        <taxon>Pseudomonadati</taxon>
        <taxon>Planctomycetota</taxon>
        <taxon>Planctomycetia</taxon>
        <taxon>Planctomycetales</taxon>
        <taxon>Planctomycetaceae</taxon>
        <taxon>Planctomyces</taxon>
    </lineage>
</organism>
<evidence type="ECO:0000313" key="1">
    <source>
        <dbReference type="EMBL" id="TWW12298.1"/>
    </source>
</evidence>
<feature type="non-terminal residue" evidence="1">
    <location>
        <position position="1"/>
    </location>
</feature>